<dbReference type="Proteomes" id="UP000639338">
    <property type="component" value="Unassembled WGS sequence"/>
</dbReference>
<sequence>MFLAYPPAKKRKHVPDDIEALTGYSRKEWQVVSIMVELLAVNDMFLNNGVTVDDFYSNNEPEGDYINIGSDDKPSRARCPYMKDALNNNKIVDDVGYYTLTELAYMSTNESTTIGTISDDNIHEIKINKNLCIAMNNNSDATTTIDYEKTYSFHDISTNLSLCVEQDDSVVLMENKTTEDKIIKNIDTAERAIERTNKQITSTIRATKRVTSSQRELPKYHLHKNNDCNIIKILSKKLTNIIKNDTAAELSDNNEDELTDQLNLQSLPKKNKS</sequence>
<evidence type="ECO:0000313" key="2">
    <source>
        <dbReference type="Proteomes" id="UP000639338"/>
    </source>
</evidence>
<accession>A0A834XQ24</accession>
<protein>
    <submittedName>
        <fullName evidence="1">Uncharacterized protein</fullName>
    </submittedName>
</protein>
<reference evidence="1 2" key="1">
    <citation type="submission" date="2020-08" db="EMBL/GenBank/DDBJ databases">
        <title>Aphidius gifuensis genome sequencing and assembly.</title>
        <authorList>
            <person name="Du Z."/>
        </authorList>
    </citation>
    <scope>NUCLEOTIDE SEQUENCE [LARGE SCALE GENOMIC DNA]</scope>
    <source>
        <strain evidence="1">YNYX2018</strain>
        <tissue evidence="1">Adults</tissue>
    </source>
</reference>
<keyword evidence="2" id="KW-1185">Reference proteome</keyword>
<gene>
    <name evidence="1" type="ORF">HCN44_008725</name>
</gene>
<dbReference type="OrthoDB" id="25778at2759"/>
<organism evidence="1 2">
    <name type="scientific">Aphidius gifuensis</name>
    <name type="common">Parasitoid wasp</name>
    <dbReference type="NCBI Taxonomy" id="684658"/>
    <lineage>
        <taxon>Eukaryota</taxon>
        <taxon>Metazoa</taxon>
        <taxon>Ecdysozoa</taxon>
        <taxon>Arthropoda</taxon>
        <taxon>Hexapoda</taxon>
        <taxon>Insecta</taxon>
        <taxon>Pterygota</taxon>
        <taxon>Neoptera</taxon>
        <taxon>Endopterygota</taxon>
        <taxon>Hymenoptera</taxon>
        <taxon>Apocrita</taxon>
        <taxon>Ichneumonoidea</taxon>
        <taxon>Braconidae</taxon>
        <taxon>Aphidiinae</taxon>
        <taxon>Aphidius</taxon>
    </lineage>
</organism>
<name>A0A834XQ24_APHGI</name>
<evidence type="ECO:0000313" key="1">
    <source>
        <dbReference type="EMBL" id="KAF7990051.1"/>
    </source>
</evidence>
<dbReference type="AlphaFoldDB" id="A0A834XQ24"/>
<proteinExistence type="predicted"/>
<dbReference type="EMBL" id="JACMRX010000005">
    <property type="protein sequence ID" value="KAF7990051.1"/>
    <property type="molecule type" value="Genomic_DNA"/>
</dbReference>
<comment type="caution">
    <text evidence="1">The sequence shown here is derived from an EMBL/GenBank/DDBJ whole genome shotgun (WGS) entry which is preliminary data.</text>
</comment>